<keyword evidence="3" id="KW-1185">Reference proteome</keyword>
<protein>
    <recommendedName>
        <fullName evidence="4">GYF domain-containing protein</fullName>
    </recommendedName>
</protein>
<evidence type="ECO:0008006" key="4">
    <source>
        <dbReference type="Google" id="ProtNLM"/>
    </source>
</evidence>
<keyword evidence="1" id="KW-0472">Membrane</keyword>
<dbReference type="KEGG" id="rml:FF011L_26460"/>
<organism evidence="2 3">
    <name type="scientific">Roseimaritima multifibrata</name>
    <dbReference type="NCBI Taxonomy" id="1930274"/>
    <lineage>
        <taxon>Bacteria</taxon>
        <taxon>Pseudomonadati</taxon>
        <taxon>Planctomycetota</taxon>
        <taxon>Planctomycetia</taxon>
        <taxon>Pirellulales</taxon>
        <taxon>Pirellulaceae</taxon>
        <taxon>Roseimaritima</taxon>
    </lineage>
</organism>
<dbReference type="Pfam" id="PF14110">
    <property type="entry name" value="DUF4282"/>
    <property type="match status" value="1"/>
</dbReference>
<dbReference type="AlphaFoldDB" id="A0A517MG58"/>
<keyword evidence="1" id="KW-1133">Transmembrane helix</keyword>
<dbReference type="InterPro" id="IPR025557">
    <property type="entry name" value="DUF4282"/>
</dbReference>
<dbReference type="Proteomes" id="UP000320672">
    <property type="component" value="Chromosome"/>
</dbReference>
<feature type="transmembrane region" description="Helical" evidence="1">
    <location>
        <begin position="121"/>
        <end position="150"/>
    </location>
</feature>
<gene>
    <name evidence="2" type="ORF">FF011L_26460</name>
</gene>
<evidence type="ECO:0000256" key="1">
    <source>
        <dbReference type="SAM" id="Phobius"/>
    </source>
</evidence>
<dbReference type="RefSeq" id="WP_218933168.1">
    <property type="nucleotide sequence ID" value="NZ_CP036262.1"/>
</dbReference>
<proteinExistence type="predicted"/>
<evidence type="ECO:0000313" key="3">
    <source>
        <dbReference type="Proteomes" id="UP000320672"/>
    </source>
</evidence>
<dbReference type="EMBL" id="CP036262">
    <property type="protein sequence ID" value="QDS93870.1"/>
    <property type="molecule type" value="Genomic_DNA"/>
</dbReference>
<evidence type="ECO:0000313" key="2">
    <source>
        <dbReference type="EMBL" id="QDS93870.1"/>
    </source>
</evidence>
<accession>A0A517MG58</accession>
<feature type="transmembrane region" description="Helical" evidence="1">
    <location>
        <begin position="190"/>
        <end position="211"/>
    </location>
</feature>
<sequence length="242" mass="27300">MAKDDWYLRHRDRIEHGPYSQADLAAAAAQGNITDETEVRHAVHTQNKWVKALRVRFVAEALPKPPKTTPSNEFHGLESLGEQQRNTRLRRMSNRPTIPTTWLGAFAAIFDFRFRYFVTPYIIRVTWAIVVAVLAFQVTLSGLGTIALIVGELHDSDESAAIARPRIPQVDNIPSPVFAPSPVLEKLERFRLHVIIYVGTIVATILFGLWVRIGLEFTMAIVRGAEDLHALRDLFENGKARP</sequence>
<name>A0A517MG58_9BACT</name>
<keyword evidence="1" id="KW-0812">Transmembrane</keyword>
<reference evidence="2 3" key="1">
    <citation type="submission" date="2019-02" db="EMBL/GenBank/DDBJ databases">
        <title>Deep-cultivation of Planctomycetes and their phenomic and genomic characterization uncovers novel biology.</title>
        <authorList>
            <person name="Wiegand S."/>
            <person name="Jogler M."/>
            <person name="Boedeker C."/>
            <person name="Pinto D."/>
            <person name="Vollmers J."/>
            <person name="Rivas-Marin E."/>
            <person name="Kohn T."/>
            <person name="Peeters S.H."/>
            <person name="Heuer A."/>
            <person name="Rast P."/>
            <person name="Oberbeckmann S."/>
            <person name="Bunk B."/>
            <person name="Jeske O."/>
            <person name="Meyerdierks A."/>
            <person name="Storesund J.E."/>
            <person name="Kallscheuer N."/>
            <person name="Luecker S."/>
            <person name="Lage O.M."/>
            <person name="Pohl T."/>
            <person name="Merkel B.J."/>
            <person name="Hornburger P."/>
            <person name="Mueller R.-W."/>
            <person name="Bruemmer F."/>
            <person name="Labrenz M."/>
            <person name="Spormann A.M."/>
            <person name="Op den Camp H."/>
            <person name="Overmann J."/>
            <person name="Amann R."/>
            <person name="Jetten M.S.M."/>
            <person name="Mascher T."/>
            <person name="Medema M.H."/>
            <person name="Devos D.P."/>
            <person name="Kaster A.-K."/>
            <person name="Ovreas L."/>
            <person name="Rohde M."/>
            <person name="Galperin M.Y."/>
            <person name="Jogler C."/>
        </authorList>
    </citation>
    <scope>NUCLEOTIDE SEQUENCE [LARGE SCALE GENOMIC DNA]</scope>
    <source>
        <strain evidence="2 3">FF011L</strain>
    </source>
</reference>